<keyword evidence="3" id="KW-1185">Reference proteome</keyword>
<name>A0A2I9DV39_9DEIO</name>
<protein>
    <submittedName>
        <fullName evidence="2">Short-chain dehydrogenase/reductase SDR</fullName>
    </submittedName>
</protein>
<dbReference type="Proteomes" id="UP000236569">
    <property type="component" value="Unassembled WGS sequence"/>
</dbReference>
<dbReference type="PANTHER" id="PTHR42760">
    <property type="entry name" value="SHORT-CHAIN DEHYDROGENASES/REDUCTASES FAMILY MEMBER"/>
    <property type="match status" value="1"/>
</dbReference>
<organism evidence="2 3">
    <name type="scientific">Deinococcus aerius</name>
    <dbReference type="NCBI Taxonomy" id="200253"/>
    <lineage>
        <taxon>Bacteria</taxon>
        <taxon>Thermotogati</taxon>
        <taxon>Deinococcota</taxon>
        <taxon>Deinococci</taxon>
        <taxon>Deinococcales</taxon>
        <taxon>Deinococcaceae</taxon>
        <taxon>Deinococcus</taxon>
    </lineage>
</organism>
<accession>A0A2I9DV39</accession>
<proteinExistence type="inferred from homology"/>
<dbReference type="Gene3D" id="3.40.50.720">
    <property type="entry name" value="NAD(P)-binding Rossmann-like Domain"/>
    <property type="match status" value="1"/>
</dbReference>
<sequence>MFRLDGKVALLVGGGSGIGEASAHALAANGAHVVVADLNGEAASRTADAIVQTGYAAEGLTLDLTDAGAVEDAVAGILRQHGRLDIGVSSPSINVRKPLLDYTPEEFERVLRVNMGGTFNLLQSAGRAMAEGGGGSLIAFSSIRSQVVEPGQSVYAATKAGTLQLLRGLASELGGRGVRANAVAPGVIDTPLTAPIKNNPQWYEAYAQKSVFGRWGRPEEIAGAVVYLASDAASFVTGTVLFVDGGWTSMDGRFTPPL</sequence>
<dbReference type="InterPro" id="IPR020904">
    <property type="entry name" value="Sc_DH/Rdtase_CS"/>
</dbReference>
<dbReference type="FunFam" id="3.40.50.720:FF:000084">
    <property type="entry name" value="Short-chain dehydrogenase reductase"/>
    <property type="match status" value="1"/>
</dbReference>
<evidence type="ECO:0000256" key="1">
    <source>
        <dbReference type="ARBA" id="ARBA00006484"/>
    </source>
</evidence>
<dbReference type="InterPro" id="IPR002347">
    <property type="entry name" value="SDR_fam"/>
</dbReference>
<dbReference type="AlphaFoldDB" id="A0A2I9DV39"/>
<dbReference type="PRINTS" id="PR00081">
    <property type="entry name" value="GDHRDH"/>
</dbReference>
<dbReference type="PROSITE" id="PS00061">
    <property type="entry name" value="ADH_SHORT"/>
    <property type="match status" value="1"/>
</dbReference>
<gene>
    <name evidence="2" type="ORF">DAERI_100050</name>
</gene>
<comment type="similarity">
    <text evidence="1">Belongs to the short-chain dehydrogenases/reductases (SDR) family.</text>
</comment>
<evidence type="ECO:0000313" key="3">
    <source>
        <dbReference type="Proteomes" id="UP000236569"/>
    </source>
</evidence>
<dbReference type="EMBL" id="BFAG01000010">
    <property type="protein sequence ID" value="GBF06687.1"/>
    <property type="molecule type" value="Genomic_DNA"/>
</dbReference>
<dbReference type="Pfam" id="PF13561">
    <property type="entry name" value="adh_short_C2"/>
    <property type="match status" value="1"/>
</dbReference>
<evidence type="ECO:0000313" key="2">
    <source>
        <dbReference type="EMBL" id="GBF06687.1"/>
    </source>
</evidence>
<dbReference type="InterPro" id="IPR036291">
    <property type="entry name" value="NAD(P)-bd_dom_sf"/>
</dbReference>
<comment type="caution">
    <text evidence="2">The sequence shown here is derived from an EMBL/GenBank/DDBJ whole genome shotgun (WGS) entry which is preliminary data.</text>
</comment>
<reference evidence="3" key="1">
    <citation type="submission" date="2018-01" db="EMBL/GenBank/DDBJ databases">
        <title>Draft Genome Sequence of the Radioresistant Bacterium Deinococcus aerius TR0125, Isolated from the Higher Atmosphere above Japan.</title>
        <authorList>
            <person name="Satoh K."/>
            <person name="Arai H."/>
            <person name="Sanzen T."/>
            <person name="Kawaguchi Y."/>
            <person name="Hayashi H."/>
            <person name="Yokobori S."/>
            <person name="Yamagishi A."/>
            <person name="Oono Y."/>
            <person name="Narumi I."/>
        </authorList>
    </citation>
    <scope>NUCLEOTIDE SEQUENCE [LARGE SCALE GENOMIC DNA]</scope>
    <source>
        <strain evidence="3">TR0125</strain>
    </source>
</reference>
<dbReference type="GO" id="GO:0016616">
    <property type="term" value="F:oxidoreductase activity, acting on the CH-OH group of donors, NAD or NADP as acceptor"/>
    <property type="evidence" value="ECO:0007669"/>
    <property type="project" value="TreeGrafter"/>
</dbReference>
<dbReference type="SUPFAM" id="SSF51735">
    <property type="entry name" value="NAD(P)-binding Rossmann-fold domains"/>
    <property type="match status" value="1"/>
</dbReference>
<dbReference type="CDD" id="cd05233">
    <property type="entry name" value="SDR_c"/>
    <property type="match status" value="1"/>
</dbReference>